<feature type="transmembrane region" description="Helical" evidence="1">
    <location>
        <begin position="39"/>
        <end position="58"/>
    </location>
</feature>
<reference evidence="2 3" key="1">
    <citation type="journal article" date="2022" name="G3 (Bethesda)">
        <title>Enemy or ally: a genomic approach to elucidate the lifestyle of Phyllosticta citrichinaensis.</title>
        <authorList>
            <person name="Buijs V.A."/>
            <person name="Groenewald J.Z."/>
            <person name="Haridas S."/>
            <person name="LaButti K.M."/>
            <person name="Lipzen A."/>
            <person name="Martin F.M."/>
            <person name="Barry K."/>
            <person name="Grigoriev I.V."/>
            <person name="Crous P.W."/>
            <person name="Seidl M.F."/>
        </authorList>
    </citation>
    <scope>NUCLEOTIDE SEQUENCE [LARGE SCALE GENOMIC DNA]</scope>
    <source>
        <strain evidence="2 3">CBS 129764</strain>
    </source>
</reference>
<feature type="transmembrane region" description="Helical" evidence="1">
    <location>
        <begin position="12"/>
        <end position="33"/>
    </location>
</feature>
<gene>
    <name evidence="2" type="ORF">IWX90DRAFT_437534</name>
</gene>
<evidence type="ECO:0000256" key="1">
    <source>
        <dbReference type="SAM" id="Phobius"/>
    </source>
</evidence>
<evidence type="ECO:0000313" key="2">
    <source>
        <dbReference type="EMBL" id="KAK8161370.1"/>
    </source>
</evidence>
<organism evidence="2 3">
    <name type="scientific">Phyllosticta citrichinensis</name>
    <dbReference type="NCBI Taxonomy" id="1130410"/>
    <lineage>
        <taxon>Eukaryota</taxon>
        <taxon>Fungi</taxon>
        <taxon>Dikarya</taxon>
        <taxon>Ascomycota</taxon>
        <taxon>Pezizomycotina</taxon>
        <taxon>Dothideomycetes</taxon>
        <taxon>Dothideomycetes incertae sedis</taxon>
        <taxon>Botryosphaeriales</taxon>
        <taxon>Phyllostictaceae</taxon>
        <taxon>Phyllosticta</taxon>
    </lineage>
</organism>
<comment type="caution">
    <text evidence="2">The sequence shown here is derived from an EMBL/GenBank/DDBJ whole genome shotgun (WGS) entry which is preliminary data.</text>
</comment>
<dbReference type="EMBL" id="JBBWUH010000007">
    <property type="protein sequence ID" value="KAK8161370.1"/>
    <property type="molecule type" value="Genomic_DNA"/>
</dbReference>
<name>A0ABR1XMH6_9PEZI</name>
<protein>
    <submittedName>
        <fullName evidence="2">Uncharacterized protein</fullName>
    </submittedName>
</protein>
<accession>A0ABR1XMH6</accession>
<keyword evidence="1" id="KW-0472">Membrane</keyword>
<keyword evidence="3" id="KW-1185">Reference proteome</keyword>
<dbReference type="Proteomes" id="UP001456524">
    <property type="component" value="Unassembled WGS sequence"/>
</dbReference>
<sequence length="60" mass="6436">MGRQGAAGGAFFTLFFDDTPFWTLLWALIGLWLPRDQGGVISMAWHGMASGVCVSCGAKK</sequence>
<keyword evidence="1" id="KW-1133">Transmembrane helix</keyword>
<proteinExistence type="predicted"/>
<evidence type="ECO:0000313" key="3">
    <source>
        <dbReference type="Proteomes" id="UP001456524"/>
    </source>
</evidence>
<keyword evidence="1" id="KW-0812">Transmembrane</keyword>